<keyword evidence="4 9" id="KW-0863">Zinc-finger</keyword>
<dbReference type="GO" id="GO:0000978">
    <property type="term" value="F:RNA polymerase II cis-regulatory region sequence-specific DNA binding"/>
    <property type="evidence" value="ECO:0007669"/>
    <property type="project" value="TreeGrafter"/>
</dbReference>
<dbReference type="Proteomes" id="UP001164286">
    <property type="component" value="Unassembled WGS sequence"/>
</dbReference>
<dbReference type="SMART" id="SM00355">
    <property type="entry name" value="ZnF_C2H2"/>
    <property type="match status" value="2"/>
</dbReference>
<dbReference type="SUPFAM" id="SSF57667">
    <property type="entry name" value="beta-beta-alpha zinc fingers"/>
    <property type="match status" value="1"/>
</dbReference>
<feature type="compositionally biased region" description="Polar residues" evidence="10">
    <location>
        <begin position="173"/>
        <end position="190"/>
    </location>
</feature>
<evidence type="ECO:0000256" key="7">
    <source>
        <dbReference type="ARBA" id="ARBA00023163"/>
    </source>
</evidence>
<evidence type="ECO:0000256" key="3">
    <source>
        <dbReference type="ARBA" id="ARBA00022737"/>
    </source>
</evidence>
<dbReference type="GO" id="GO:0000785">
    <property type="term" value="C:chromatin"/>
    <property type="evidence" value="ECO:0007669"/>
    <property type="project" value="TreeGrafter"/>
</dbReference>
<dbReference type="PROSITE" id="PS50157">
    <property type="entry name" value="ZINC_FINGER_C2H2_2"/>
    <property type="match status" value="2"/>
</dbReference>
<feature type="compositionally biased region" description="Polar residues" evidence="10">
    <location>
        <begin position="130"/>
        <end position="143"/>
    </location>
</feature>
<keyword evidence="13" id="KW-1185">Reference proteome</keyword>
<dbReference type="GO" id="GO:0005667">
    <property type="term" value="C:transcription regulator complex"/>
    <property type="evidence" value="ECO:0007669"/>
    <property type="project" value="TreeGrafter"/>
</dbReference>
<keyword evidence="5" id="KW-0862">Zinc</keyword>
<dbReference type="InterPro" id="IPR036236">
    <property type="entry name" value="Znf_C2H2_sf"/>
</dbReference>
<dbReference type="AlphaFoldDB" id="A0AA38LT52"/>
<dbReference type="Gene3D" id="3.30.160.60">
    <property type="entry name" value="Classic Zinc Finger"/>
    <property type="match status" value="2"/>
</dbReference>
<name>A0AA38LT52_9TREE</name>
<proteinExistence type="predicted"/>
<dbReference type="InterPro" id="IPR013087">
    <property type="entry name" value="Znf_C2H2_type"/>
</dbReference>
<accession>A0AA38LT52</accession>
<keyword evidence="6" id="KW-0805">Transcription regulation</keyword>
<feature type="region of interest" description="Disordered" evidence="10">
    <location>
        <begin position="1"/>
        <end position="20"/>
    </location>
</feature>
<evidence type="ECO:0000256" key="10">
    <source>
        <dbReference type="SAM" id="MobiDB-lite"/>
    </source>
</evidence>
<dbReference type="GO" id="GO:0000981">
    <property type="term" value="F:DNA-binding transcription factor activity, RNA polymerase II-specific"/>
    <property type="evidence" value="ECO:0007669"/>
    <property type="project" value="TreeGrafter"/>
</dbReference>
<comment type="caution">
    <text evidence="12">The sequence shown here is derived from an EMBL/GenBank/DDBJ whole genome shotgun (WGS) entry which is preliminary data.</text>
</comment>
<dbReference type="EMBL" id="JAKWFO010000015">
    <property type="protein sequence ID" value="KAI9632116.1"/>
    <property type="molecule type" value="Genomic_DNA"/>
</dbReference>
<keyword evidence="3" id="KW-0677">Repeat</keyword>
<evidence type="ECO:0000256" key="6">
    <source>
        <dbReference type="ARBA" id="ARBA00023015"/>
    </source>
</evidence>
<feature type="compositionally biased region" description="Low complexity" evidence="10">
    <location>
        <begin position="113"/>
        <end position="129"/>
    </location>
</feature>
<sequence>PPPTSKGKNGATGPAEGKAKPHLCHICGRGFTTGGHLQRHQRIHTGVKAFRCPYPGCDTKTSRQDNLQQHYRTHLSPELRRGDGSQARAAVNAAMEAAGMKSVSTRQPRKSKASNAGTPSSASATGSTSHLPSPYQTPTSQGPSPYAPYMFDPTQHGYPAYPLPPPIQMLQPHPQQSVNSSRAPSPTSAHHPQAAGPGPGTINPNQHPHQHQFYPQPFPPYGYPTAMPPQAYRHFAGMTNPYAPPHPHHPMYSPGGRPVEEAGPPPQFYGHHLYSPMQPNFGHSREGSYGGMMTPGYAQGPMANGNGYPPR</sequence>
<feature type="non-terminal residue" evidence="12">
    <location>
        <position position="1"/>
    </location>
</feature>
<evidence type="ECO:0000256" key="1">
    <source>
        <dbReference type="ARBA" id="ARBA00004123"/>
    </source>
</evidence>
<dbReference type="Pfam" id="PF00096">
    <property type="entry name" value="zf-C2H2"/>
    <property type="match status" value="2"/>
</dbReference>
<dbReference type="GO" id="GO:0008270">
    <property type="term" value="F:zinc ion binding"/>
    <property type="evidence" value="ECO:0007669"/>
    <property type="project" value="UniProtKB-KW"/>
</dbReference>
<gene>
    <name evidence="12" type="ORF">MKK02DRAFT_8576</name>
</gene>
<dbReference type="PROSITE" id="PS00028">
    <property type="entry name" value="ZINC_FINGER_C2H2_1"/>
    <property type="match status" value="1"/>
</dbReference>
<evidence type="ECO:0000259" key="11">
    <source>
        <dbReference type="PROSITE" id="PS50157"/>
    </source>
</evidence>
<feature type="domain" description="C2H2-type" evidence="11">
    <location>
        <begin position="22"/>
        <end position="49"/>
    </location>
</feature>
<organism evidence="12 13">
    <name type="scientific">Dioszegia hungarica</name>
    <dbReference type="NCBI Taxonomy" id="4972"/>
    <lineage>
        <taxon>Eukaryota</taxon>
        <taxon>Fungi</taxon>
        <taxon>Dikarya</taxon>
        <taxon>Basidiomycota</taxon>
        <taxon>Agaricomycotina</taxon>
        <taxon>Tremellomycetes</taxon>
        <taxon>Tremellales</taxon>
        <taxon>Bulleribasidiaceae</taxon>
        <taxon>Dioszegia</taxon>
    </lineage>
</organism>
<keyword evidence="8" id="KW-0539">Nucleus</keyword>
<evidence type="ECO:0000256" key="8">
    <source>
        <dbReference type="ARBA" id="ARBA00023242"/>
    </source>
</evidence>
<evidence type="ECO:0000256" key="4">
    <source>
        <dbReference type="ARBA" id="ARBA00022771"/>
    </source>
</evidence>
<evidence type="ECO:0000256" key="9">
    <source>
        <dbReference type="PROSITE-ProRule" id="PRU00042"/>
    </source>
</evidence>
<dbReference type="RefSeq" id="XP_052941893.1">
    <property type="nucleotide sequence ID" value="XM_053093706.1"/>
</dbReference>
<keyword evidence="2" id="KW-0479">Metal-binding</keyword>
<protein>
    <submittedName>
        <fullName evidence="12">Transcriptional regulator Nrg1</fullName>
    </submittedName>
</protein>
<feature type="domain" description="C2H2-type" evidence="11">
    <location>
        <begin position="50"/>
        <end position="79"/>
    </location>
</feature>
<dbReference type="FunFam" id="3.30.160.60:FF:000286">
    <property type="entry name" value="Zinc finger protein 770"/>
    <property type="match status" value="1"/>
</dbReference>
<dbReference type="GO" id="GO:0031519">
    <property type="term" value="C:PcG protein complex"/>
    <property type="evidence" value="ECO:0007669"/>
    <property type="project" value="TreeGrafter"/>
</dbReference>
<dbReference type="PANTHER" id="PTHR14003">
    <property type="entry name" value="TRANSCRIPTIONAL REPRESSOR PROTEIN YY"/>
    <property type="match status" value="1"/>
</dbReference>
<reference evidence="12" key="1">
    <citation type="journal article" date="2022" name="G3 (Bethesda)">
        <title>High quality genome of the basidiomycete yeast Dioszegia hungarica PDD-24b-2 isolated from cloud water.</title>
        <authorList>
            <person name="Jarrige D."/>
            <person name="Haridas S."/>
            <person name="Bleykasten-Grosshans C."/>
            <person name="Joly M."/>
            <person name="Nadalig T."/>
            <person name="Sancelme M."/>
            <person name="Vuilleumier S."/>
            <person name="Grigoriev I.V."/>
            <person name="Amato P."/>
            <person name="Bringel F."/>
        </authorList>
    </citation>
    <scope>NUCLEOTIDE SEQUENCE</scope>
    <source>
        <strain evidence="12">PDD-24b-2</strain>
    </source>
</reference>
<evidence type="ECO:0000256" key="2">
    <source>
        <dbReference type="ARBA" id="ARBA00022723"/>
    </source>
</evidence>
<dbReference type="GeneID" id="77732911"/>
<evidence type="ECO:0000256" key="5">
    <source>
        <dbReference type="ARBA" id="ARBA00022833"/>
    </source>
</evidence>
<feature type="region of interest" description="Disordered" evidence="10">
    <location>
        <begin position="97"/>
        <end position="211"/>
    </location>
</feature>
<keyword evidence="7" id="KW-0804">Transcription</keyword>
<comment type="subcellular location">
    <subcellularLocation>
        <location evidence="1">Nucleus</location>
    </subcellularLocation>
</comment>
<evidence type="ECO:0000313" key="12">
    <source>
        <dbReference type="EMBL" id="KAI9632116.1"/>
    </source>
</evidence>
<feature type="non-terminal residue" evidence="12">
    <location>
        <position position="311"/>
    </location>
</feature>
<dbReference type="PANTHER" id="PTHR14003:SF19">
    <property type="entry name" value="YY2 TRANSCRIPTION FACTOR"/>
    <property type="match status" value="1"/>
</dbReference>
<evidence type="ECO:0000313" key="13">
    <source>
        <dbReference type="Proteomes" id="UP001164286"/>
    </source>
</evidence>